<evidence type="ECO:0000259" key="8">
    <source>
        <dbReference type="Pfam" id="PF09813"/>
    </source>
</evidence>
<dbReference type="InterPro" id="IPR018628">
    <property type="entry name" value="Coa3_CC"/>
</dbReference>
<dbReference type="GO" id="GO:0005743">
    <property type="term" value="C:mitochondrial inner membrane"/>
    <property type="evidence" value="ECO:0007669"/>
    <property type="project" value="UniProtKB-UniRule"/>
</dbReference>
<feature type="transmembrane region" description="Helical" evidence="7">
    <location>
        <begin position="119"/>
        <end position="138"/>
    </location>
</feature>
<accession>A0A7R9IC41</accession>
<dbReference type="PANTHER" id="PTHR15642">
    <property type="entry name" value="CYTOCHROME C OXIDASE ASSEMBLY FACTOR 3, MITOCHONDRIAL"/>
    <property type="match status" value="1"/>
</dbReference>
<proteinExistence type="inferred from homology"/>
<keyword evidence="5 7" id="KW-0496">Mitochondrion</keyword>
<comment type="similarity">
    <text evidence="2 7">Belongs to the COA3 family.</text>
</comment>
<evidence type="ECO:0000313" key="9">
    <source>
        <dbReference type="EMBL" id="CAD7453719.1"/>
    </source>
</evidence>
<keyword evidence="6 7" id="KW-0472">Membrane</keyword>
<dbReference type="EMBL" id="OE000403">
    <property type="protein sequence ID" value="CAD7453719.1"/>
    <property type="molecule type" value="Genomic_DNA"/>
</dbReference>
<sequence length="157" mass="17563">MAAGEVVHPTEIRTSIFTSSAVELNTISALANYATEAAPLAGCCFNDVTRPFKVERSTSHQGHLKKVIGRMADKESMPRVDFEKDKAKFKNTAIDYIKLIEKLNLERVQKLQRIRRNNIITGCVLGGSVLGIYVYSMYSVKQEKFLDDFDEPATTSN</sequence>
<feature type="domain" description="Cytochrome c oxidase assembly factor 3 mitochondrial coiled-coil" evidence="8">
    <location>
        <begin position="104"/>
        <end position="152"/>
    </location>
</feature>
<evidence type="ECO:0000256" key="6">
    <source>
        <dbReference type="ARBA" id="ARBA00023136"/>
    </source>
</evidence>
<evidence type="ECO:0000256" key="1">
    <source>
        <dbReference type="ARBA" id="ARBA00004304"/>
    </source>
</evidence>
<evidence type="ECO:0000256" key="5">
    <source>
        <dbReference type="ARBA" id="ARBA00023128"/>
    </source>
</evidence>
<evidence type="ECO:0000256" key="2">
    <source>
        <dbReference type="ARBA" id="ARBA00007035"/>
    </source>
</evidence>
<dbReference type="InterPro" id="IPR041752">
    <property type="entry name" value="Coa3"/>
</dbReference>
<keyword evidence="4 7" id="KW-1133">Transmembrane helix</keyword>
<protein>
    <recommendedName>
        <fullName evidence="7">Cytochrome c oxidase assembly factor 3</fullName>
    </recommendedName>
</protein>
<evidence type="ECO:0000256" key="3">
    <source>
        <dbReference type="ARBA" id="ARBA00022692"/>
    </source>
</evidence>
<dbReference type="Pfam" id="PF09813">
    <property type="entry name" value="Coa3_cc"/>
    <property type="match status" value="1"/>
</dbReference>
<evidence type="ECO:0000256" key="4">
    <source>
        <dbReference type="ARBA" id="ARBA00022989"/>
    </source>
</evidence>
<keyword evidence="7" id="KW-0999">Mitochondrion inner membrane</keyword>
<evidence type="ECO:0000256" key="7">
    <source>
        <dbReference type="RuleBase" id="RU367056"/>
    </source>
</evidence>
<dbReference type="PANTHER" id="PTHR15642:SF3">
    <property type="entry name" value="CYTOCHROME C OXIDASE ASSEMBLY FACTOR 3 HOMOLOG, MITOCHONDRIAL"/>
    <property type="match status" value="1"/>
</dbReference>
<gene>
    <name evidence="9" type="ORF">TTEB3V08_LOCUS1848</name>
</gene>
<name>A0A7R9IC41_9NEOP</name>
<organism evidence="9">
    <name type="scientific">Timema tahoe</name>
    <dbReference type="NCBI Taxonomy" id="61484"/>
    <lineage>
        <taxon>Eukaryota</taxon>
        <taxon>Metazoa</taxon>
        <taxon>Ecdysozoa</taxon>
        <taxon>Arthropoda</taxon>
        <taxon>Hexapoda</taxon>
        <taxon>Insecta</taxon>
        <taxon>Pterygota</taxon>
        <taxon>Neoptera</taxon>
        <taxon>Polyneoptera</taxon>
        <taxon>Phasmatodea</taxon>
        <taxon>Timematodea</taxon>
        <taxon>Timematoidea</taxon>
        <taxon>Timematidae</taxon>
        <taxon>Timema</taxon>
    </lineage>
</organism>
<keyword evidence="3 7" id="KW-0812">Transmembrane</keyword>
<dbReference type="AlphaFoldDB" id="A0A7R9IC41"/>
<dbReference type="GO" id="GO:0033617">
    <property type="term" value="P:mitochondrial respiratory chain complex IV assembly"/>
    <property type="evidence" value="ECO:0007669"/>
    <property type="project" value="UniProtKB-UniRule"/>
</dbReference>
<comment type="function">
    <text evidence="7">Required for assembly of cytochrome c oxidase (complex IV).</text>
</comment>
<comment type="subcellular location">
    <subcellularLocation>
        <location evidence="1">Mitochondrion membrane</location>
        <topology evidence="1">Single-pass membrane protein</topology>
    </subcellularLocation>
</comment>
<reference evidence="9" key="1">
    <citation type="submission" date="2020-11" db="EMBL/GenBank/DDBJ databases">
        <authorList>
            <person name="Tran Van P."/>
        </authorList>
    </citation>
    <scope>NUCLEOTIDE SEQUENCE</scope>
</reference>
<comment type="subunit">
    <text evidence="7">Component of 250-400 kDa complexes called cytochrome oxidase assembly intermediates or COA complexes.</text>
</comment>